<dbReference type="InterPro" id="IPR000719">
    <property type="entry name" value="Prot_kinase_dom"/>
</dbReference>
<dbReference type="Gene3D" id="1.10.510.10">
    <property type="entry name" value="Transferase(Phosphotransferase) domain 1"/>
    <property type="match status" value="1"/>
</dbReference>
<dbReference type="PROSITE" id="PS50011">
    <property type="entry name" value="PROTEIN_KINASE_DOM"/>
    <property type="match status" value="1"/>
</dbReference>
<dbReference type="HOGENOM" id="CLU_023413_0_0_1"/>
<feature type="domain" description="Protein kinase" evidence="1">
    <location>
        <begin position="363"/>
        <end position="545"/>
    </location>
</feature>
<dbReference type="EMBL" id="KN818366">
    <property type="protein sequence ID" value="KIL57518.1"/>
    <property type="molecule type" value="Genomic_DNA"/>
</dbReference>
<evidence type="ECO:0000313" key="3">
    <source>
        <dbReference type="Proteomes" id="UP000054549"/>
    </source>
</evidence>
<organism evidence="2 3">
    <name type="scientific">Amanita muscaria (strain Koide BX008)</name>
    <dbReference type="NCBI Taxonomy" id="946122"/>
    <lineage>
        <taxon>Eukaryota</taxon>
        <taxon>Fungi</taxon>
        <taxon>Dikarya</taxon>
        <taxon>Basidiomycota</taxon>
        <taxon>Agaricomycotina</taxon>
        <taxon>Agaricomycetes</taxon>
        <taxon>Agaricomycetidae</taxon>
        <taxon>Agaricales</taxon>
        <taxon>Pluteineae</taxon>
        <taxon>Amanitaceae</taxon>
        <taxon>Amanita</taxon>
    </lineage>
</organism>
<dbReference type="InParanoid" id="A0A0C2WMT3"/>
<dbReference type="STRING" id="946122.A0A0C2WMT3"/>
<protein>
    <recommendedName>
        <fullName evidence="1">Protein kinase domain-containing protein</fullName>
    </recommendedName>
</protein>
<dbReference type="AlphaFoldDB" id="A0A0C2WMT3"/>
<evidence type="ECO:0000259" key="1">
    <source>
        <dbReference type="PROSITE" id="PS50011"/>
    </source>
</evidence>
<name>A0A0C2WMT3_AMAMK</name>
<dbReference type="Pfam" id="PF06293">
    <property type="entry name" value="Kdo"/>
    <property type="match status" value="1"/>
</dbReference>
<reference evidence="2 3" key="1">
    <citation type="submission" date="2014-04" db="EMBL/GenBank/DDBJ databases">
        <title>Evolutionary Origins and Diversification of the Mycorrhizal Mutualists.</title>
        <authorList>
            <consortium name="DOE Joint Genome Institute"/>
            <consortium name="Mycorrhizal Genomics Consortium"/>
            <person name="Kohler A."/>
            <person name="Kuo A."/>
            <person name="Nagy L.G."/>
            <person name="Floudas D."/>
            <person name="Copeland A."/>
            <person name="Barry K.W."/>
            <person name="Cichocki N."/>
            <person name="Veneault-Fourrey C."/>
            <person name="LaButti K."/>
            <person name="Lindquist E.A."/>
            <person name="Lipzen A."/>
            <person name="Lundell T."/>
            <person name="Morin E."/>
            <person name="Murat C."/>
            <person name="Riley R."/>
            <person name="Ohm R."/>
            <person name="Sun H."/>
            <person name="Tunlid A."/>
            <person name="Henrissat B."/>
            <person name="Grigoriev I.V."/>
            <person name="Hibbett D.S."/>
            <person name="Martin F."/>
        </authorList>
    </citation>
    <scope>NUCLEOTIDE SEQUENCE [LARGE SCALE GENOMIC DNA]</scope>
    <source>
        <strain evidence="2 3">Koide BX008</strain>
    </source>
</reference>
<gene>
    <name evidence="2" type="ORF">M378DRAFT_87758</name>
</gene>
<dbReference type="Proteomes" id="UP000054549">
    <property type="component" value="Unassembled WGS sequence"/>
</dbReference>
<dbReference type="SUPFAM" id="SSF56112">
    <property type="entry name" value="Protein kinase-like (PK-like)"/>
    <property type="match status" value="1"/>
</dbReference>
<dbReference type="OrthoDB" id="427969at2759"/>
<accession>A0A0C2WMT3</accession>
<keyword evidence="3" id="KW-1185">Reference proteome</keyword>
<proteinExistence type="predicted"/>
<dbReference type="InterPro" id="IPR011009">
    <property type="entry name" value="Kinase-like_dom_sf"/>
</dbReference>
<sequence>MNLHDFLVERAKFPFPRPDESQTAGTTDISKFEVGLLEPEWKARHAMRDDRLVQKLCHSLESILGDTPLAAGPENFLLERFSPKLRFDDDDGGENETWETNGSEASSRSLLDKGFFEATRRCLKQCGTYRFKTKLEQSVEGSSSRVDYVALVNNEPKALCEATSPSAMKQVGELLPPRGIELKWVRGQSLVAKIFSKAALYLGLRQMEWLFLTCHNYWIVCRLVKDDQHPYLVYSSKISIEDSSEPFRAFLGAILSVVQGVPVEHSTYSPDMKLDTEEESLLTKDDIDDDSGTYQGSLDGTATSYPNTWGHAHDEQENTESELIVTSSSQNSPEDFQVWVHLHSMSNNTLVLPQCARSSKQRLWLTRFIASGSTGNVWQCRFDNCDDLFAVKVVEVLRPSDAGSRQRLRNEFNVYRTLDKAHQSGQLRDRIAPRCYGAFKGNRMDILILDLCDGILNEWRDLSAPEQSQVYKLVQDLHRIGIMHGDLEPWNIGRVRGGGFCLIDFSESRRHNCKESKKCTELQTLRNYLWKPSLGPLQVDGVNLG</sequence>
<dbReference type="GO" id="GO:0005524">
    <property type="term" value="F:ATP binding"/>
    <property type="evidence" value="ECO:0007669"/>
    <property type="project" value="InterPro"/>
</dbReference>
<dbReference type="GO" id="GO:0004672">
    <property type="term" value="F:protein kinase activity"/>
    <property type="evidence" value="ECO:0007669"/>
    <property type="project" value="InterPro"/>
</dbReference>
<evidence type="ECO:0000313" key="2">
    <source>
        <dbReference type="EMBL" id="KIL57518.1"/>
    </source>
</evidence>